<reference evidence="1 2" key="1">
    <citation type="submission" date="2024-10" db="EMBL/GenBank/DDBJ databases">
        <title>The Natural Products Discovery Center: Release of the First 8490 Sequenced Strains for Exploring Actinobacteria Biosynthetic Diversity.</title>
        <authorList>
            <person name="Kalkreuter E."/>
            <person name="Kautsar S.A."/>
            <person name="Yang D."/>
            <person name="Bader C.D."/>
            <person name="Teijaro C.N."/>
            <person name="Fluegel L."/>
            <person name="Davis C.M."/>
            <person name="Simpson J.R."/>
            <person name="Lauterbach L."/>
            <person name="Steele A.D."/>
            <person name="Gui C."/>
            <person name="Meng S."/>
            <person name="Li G."/>
            <person name="Viehrig K."/>
            <person name="Ye F."/>
            <person name="Su P."/>
            <person name="Kiefer A.F."/>
            <person name="Nichols A."/>
            <person name="Cepeda A.J."/>
            <person name="Yan W."/>
            <person name="Fan B."/>
            <person name="Jiang Y."/>
            <person name="Adhikari A."/>
            <person name="Zheng C.-J."/>
            <person name="Schuster L."/>
            <person name="Cowan T.M."/>
            <person name="Smanski M.J."/>
            <person name="Chevrette M.G."/>
            <person name="De Carvalho L.P.S."/>
            <person name="Shen B."/>
        </authorList>
    </citation>
    <scope>NUCLEOTIDE SEQUENCE [LARGE SCALE GENOMIC DNA]</scope>
    <source>
        <strain evidence="1 2">NPDC049503</strain>
    </source>
</reference>
<name>A0ABW8AE65_9ACTN</name>
<proteinExistence type="predicted"/>
<evidence type="ECO:0000313" key="2">
    <source>
        <dbReference type="Proteomes" id="UP001612928"/>
    </source>
</evidence>
<accession>A0ABW8AE65</accession>
<protein>
    <recommendedName>
        <fullName evidence="3">Lipoprotein</fullName>
    </recommendedName>
</protein>
<organism evidence="1 2">
    <name type="scientific">Nonomuraea indica</name>
    <dbReference type="NCBI Taxonomy" id="1581193"/>
    <lineage>
        <taxon>Bacteria</taxon>
        <taxon>Bacillati</taxon>
        <taxon>Actinomycetota</taxon>
        <taxon>Actinomycetes</taxon>
        <taxon>Streptosporangiales</taxon>
        <taxon>Streptosporangiaceae</taxon>
        <taxon>Nonomuraea</taxon>
    </lineage>
</organism>
<evidence type="ECO:0000313" key="1">
    <source>
        <dbReference type="EMBL" id="MFI7445035.1"/>
    </source>
</evidence>
<comment type="caution">
    <text evidence="1">The sequence shown here is derived from an EMBL/GenBank/DDBJ whole genome shotgun (WGS) entry which is preliminary data.</text>
</comment>
<dbReference type="EMBL" id="JBITMB010000011">
    <property type="protein sequence ID" value="MFI7445035.1"/>
    <property type="molecule type" value="Genomic_DNA"/>
</dbReference>
<gene>
    <name evidence="1" type="ORF">ACIBP5_34125</name>
</gene>
<sequence length="152" mass="16366">MAVTACVPTTPAPGGLTGLTVNAGGELVMVASWCGEAPDGVVVARYAAGETLEQADIKTPPLSGTSLSVSLENIPPGWRIQNGDLNFIAGQTYVISPYSSRTHVRLQDVDFTTQTKNSIPIRKIMIQEYTNDGSKNVFLSQEEFNQRAKLYC</sequence>
<evidence type="ECO:0008006" key="3">
    <source>
        <dbReference type="Google" id="ProtNLM"/>
    </source>
</evidence>
<keyword evidence="2" id="KW-1185">Reference proteome</keyword>
<dbReference type="RefSeq" id="WP_397025414.1">
    <property type="nucleotide sequence ID" value="NZ_JBITMB010000011.1"/>
</dbReference>
<dbReference type="Proteomes" id="UP001612928">
    <property type="component" value="Unassembled WGS sequence"/>
</dbReference>